<dbReference type="WBParaSite" id="MBELARI_LOCUS7882">
    <property type="protein sequence ID" value="MBELARI_LOCUS7882"/>
    <property type="gene ID" value="MBELARI_LOCUS7882"/>
</dbReference>
<accession>A0AAF3FQF5</accession>
<sequence length="144" mass="16929">MTENTTAISAQDDVYDDFENHYIDPVEIVSSCIFILIGLLTDAIYFRLLHYHWRNGTKTHYQKIFLICITNDISLHYTMLIRIRLPTWGVHEWYRYIMTGFFPLILAYLNGVFMEIQVLGTFLIASNRATAVAFPRGYEKVHRD</sequence>
<evidence type="ECO:0000313" key="3">
    <source>
        <dbReference type="WBParaSite" id="MBELARI_LOCUS7882"/>
    </source>
</evidence>
<organism evidence="2 3">
    <name type="scientific">Mesorhabditis belari</name>
    <dbReference type="NCBI Taxonomy" id="2138241"/>
    <lineage>
        <taxon>Eukaryota</taxon>
        <taxon>Metazoa</taxon>
        <taxon>Ecdysozoa</taxon>
        <taxon>Nematoda</taxon>
        <taxon>Chromadorea</taxon>
        <taxon>Rhabditida</taxon>
        <taxon>Rhabditina</taxon>
        <taxon>Rhabditomorpha</taxon>
        <taxon>Rhabditoidea</taxon>
        <taxon>Rhabditidae</taxon>
        <taxon>Mesorhabditinae</taxon>
        <taxon>Mesorhabditis</taxon>
    </lineage>
</organism>
<keyword evidence="1" id="KW-0472">Membrane</keyword>
<dbReference type="Proteomes" id="UP000887575">
    <property type="component" value="Unassembled WGS sequence"/>
</dbReference>
<keyword evidence="2" id="KW-1185">Reference proteome</keyword>
<keyword evidence="1" id="KW-0812">Transmembrane</keyword>
<evidence type="ECO:0000256" key="1">
    <source>
        <dbReference type="SAM" id="Phobius"/>
    </source>
</evidence>
<reference evidence="3" key="1">
    <citation type="submission" date="2024-02" db="UniProtKB">
        <authorList>
            <consortium name="WormBaseParasite"/>
        </authorList>
    </citation>
    <scope>IDENTIFICATION</scope>
</reference>
<evidence type="ECO:0000313" key="2">
    <source>
        <dbReference type="Proteomes" id="UP000887575"/>
    </source>
</evidence>
<keyword evidence="1" id="KW-1133">Transmembrane helix</keyword>
<feature type="transmembrane region" description="Helical" evidence="1">
    <location>
        <begin position="93"/>
        <end position="113"/>
    </location>
</feature>
<feature type="transmembrane region" description="Helical" evidence="1">
    <location>
        <begin position="61"/>
        <end position="81"/>
    </location>
</feature>
<feature type="transmembrane region" description="Helical" evidence="1">
    <location>
        <begin position="28"/>
        <end position="49"/>
    </location>
</feature>
<protein>
    <submittedName>
        <fullName evidence="3">Uncharacterized protein</fullName>
    </submittedName>
</protein>
<name>A0AAF3FQF5_9BILA</name>
<dbReference type="AlphaFoldDB" id="A0AAF3FQF5"/>
<proteinExistence type="predicted"/>